<name>A0A3M0CSH1_9PROT</name>
<gene>
    <name evidence="3" type="ORF">BXY39_0980</name>
</gene>
<dbReference type="OrthoDB" id="9803803at2"/>
<dbReference type="PROSITE" id="PS50263">
    <property type="entry name" value="CN_HYDROLASE"/>
    <property type="match status" value="1"/>
</dbReference>
<dbReference type="Proteomes" id="UP000271227">
    <property type="component" value="Unassembled WGS sequence"/>
</dbReference>
<dbReference type="Gene3D" id="3.60.110.10">
    <property type="entry name" value="Carbon-nitrogen hydrolase"/>
    <property type="match status" value="1"/>
</dbReference>
<sequence>MPDRITASIVQYAPVFLNLPASLDRLEDGVRKAAADGSVLIATAECWLPGYPVWLDFAPDAALWNNDGAQALFTALAGNAVTHGDRHLTRLQALSDETGAVLVIGTHERDGKTLYNTSFTFVPGGQAGLPHRKLVPTYTERLVWGRGDGSTLVSADSPIGRIGNLICWEHWMPLARAAMHAAGEDCHVAQWPVVKDMHLVASRHYAFEGGTPVIAAGSYMRKSDVVDGYRSLGTPATAGEALLESIAVNGVGEPDAVIHAGGSTIIGADGDILSEPVFNREAIVSAEIDMTLAQTQALTLDTDGHYSRPDIFELHVDTAPRHGVVFSSVDTKQV</sequence>
<organism evidence="3 4">
    <name type="scientific">Eilatimonas milleporae</name>
    <dbReference type="NCBI Taxonomy" id="911205"/>
    <lineage>
        <taxon>Bacteria</taxon>
        <taxon>Pseudomonadati</taxon>
        <taxon>Pseudomonadota</taxon>
        <taxon>Alphaproteobacteria</taxon>
        <taxon>Kordiimonadales</taxon>
        <taxon>Kordiimonadaceae</taxon>
        <taxon>Eilatimonas</taxon>
    </lineage>
</organism>
<comment type="caution">
    <text evidence="3">The sequence shown here is derived from an EMBL/GenBank/DDBJ whole genome shotgun (WGS) entry which is preliminary data.</text>
</comment>
<accession>A0A3M0CSH1</accession>
<proteinExistence type="inferred from homology"/>
<dbReference type="GO" id="GO:0016787">
    <property type="term" value="F:hydrolase activity"/>
    <property type="evidence" value="ECO:0007669"/>
    <property type="project" value="UniProtKB-KW"/>
</dbReference>
<dbReference type="InParanoid" id="A0A3M0CSH1"/>
<dbReference type="SUPFAM" id="SSF56317">
    <property type="entry name" value="Carbon-nitrogen hydrolase"/>
    <property type="match status" value="1"/>
</dbReference>
<evidence type="ECO:0000259" key="2">
    <source>
        <dbReference type="PROSITE" id="PS50263"/>
    </source>
</evidence>
<evidence type="ECO:0000313" key="3">
    <source>
        <dbReference type="EMBL" id="RMB12482.1"/>
    </source>
</evidence>
<feature type="domain" description="CN hydrolase" evidence="2">
    <location>
        <begin position="5"/>
        <end position="290"/>
    </location>
</feature>
<keyword evidence="4" id="KW-1185">Reference proteome</keyword>
<reference evidence="3 4" key="1">
    <citation type="submission" date="2018-10" db="EMBL/GenBank/DDBJ databases">
        <title>Genomic Encyclopedia of Archaeal and Bacterial Type Strains, Phase II (KMG-II): from individual species to whole genera.</title>
        <authorList>
            <person name="Goeker M."/>
        </authorList>
    </citation>
    <scope>NUCLEOTIDE SEQUENCE [LARGE SCALE GENOMIC DNA]</scope>
    <source>
        <strain evidence="3 4">DSM 25217</strain>
    </source>
</reference>
<dbReference type="RefSeq" id="WP_121937649.1">
    <property type="nucleotide sequence ID" value="NZ_REFR01000009.1"/>
</dbReference>
<dbReference type="InterPro" id="IPR003010">
    <property type="entry name" value="C-N_Hydrolase"/>
</dbReference>
<keyword evidence="3" id="KW-0378">Hydrolase</keyword>
<dbReference type="InterPro" id="IPR044149">
    <property type="entry name" value="Nitrilases_CHs"/>
</dbReference>
<dbReference type="Pfam" id="PF00795">
    <property type="entry name" value="CN_hydrolase"/>
    <property type="match status" value="1"/>
</dbReference>
<dbReference type="EMBL" id="REFR01000009">
    <property type="protein sequence ID" value="RMB12482.1"/>
    <property type="molecule type" value="Genomic_DNA"/>
</dbReference>
<evidence type="ECO:0000256" key="1">
    <source>
        <dbReference type="ARBA" id="ARBA00008129"/>
    </source>
</evidence>
<dbReference type="PANTHER" id="PTHR46044">
    <property type="entry name" value="NITRILASE"/>
    <property type="match status" value="1"/>
</dbReference>
<dbReference type="AlphaFoldDB" id="A0A3M0CSH1"/>
<comment type="similarity">
    <text evidence="1">Belongs to the carbon-nitrogen hydrolase superfamily. Nitrilase family.</text>
</comment>
<dbReference type="CDD" id="cd07564">
    <property type="entry name" value="nitrilases_CHs"/>
    <property type="match status" value="1"/>
</dbReference>
<dbReference type="PANTHER" id="PTHR46044:SF1">
    <property type="entry name" value="CN HYDROLASE DOMAIN-CONTAINING PROTEIN"/>
    <property type="match status" value="1"/>
</dbReference>
<dbReference type="InterPro" id="IPR036526">
    <property type="entry name" value="C-N_Hydrolase_sf"/>
</dbReference>
<protein>
    <submittedName>
        <fullName evidence="3">Putative amidohydrolase</fullName>
    </submittedName>
</protein>
<evidence type="ECO:0000313" key="4">
    <source>
        <dbReference type="Proteomes" id="UP000271227"/>
    </source>
</evidence>